<protein>
    <recommendedName>
        <fullName evidence="3">Phage minor tail protein</fullName>
    </recommendedName>
</protein>
<dbReference type="EMBL" id="VZIZ01000012">
    <property type="protein sequence ID" value="KAF0569192.1"/>
    <property type="molecule type" value="Genomic_DNA"/>
</dbReference>
<reference evidence="1 2" key="1">
    <citation type="submission" date="2019-09" db="EMBL/GenBank/DDBJ databases">
        <title>Draft genome sequence of Psychrobacter nivimaris LAMA 639, in search for biotechnological relevant genes.</title>
        <authorList>
            <person name="Lima A.O.S."/>
            <person name="Staloch B.E.K."/>
            <person name="Freitas R.C."/>
            <person name="Niero H."/>
            <person name="Silva M.A.C."/>
        </authorList>
    </citation>
    <scope>NUCLEOTIDE SEQUENCE [LARGE SCALE GENOMIC DNA]</scope>
    <source>
        <strain evidence="1 2">LAMA 639</strain>
    </source>
</reference>
<dbReference type="RefSeq" id="WP_160021539.1">
    <property type="nucleotide sequence ID" value="NZ_VZIZ01000012.1"/>
</dbReference>
<gene>
    <name evidence="1" type="ORF">FQV37_187</name>
</gene>
<dbReference type="Proteomes" id="UP000471465">
    <property type="component" value="Unassembled WGS sequence"/>
</dbReference>
<evidence type="ECO:0000313" key="1">
    <source>
        <dbReference type="EMBL" id="KAF0569192.1"/>
    </source>
</evidence>
<dbReference type="Pfam" id="PF05939">
    <property type="entry name" value="Phage_min_tail"/>
    <property type="match status" value="1"/>
</dbReference>
<keyword evidence="2" id="KW-1185">Reference proteome</keyword>
<dbReference type="AlphaFoldDB" id="A0A6N7C1I8"/>
<dbReference type="InterPro" id="IPR010265">
    <property type="entry name" value="Phage_lambda_TipM"/>
</dbReference>
<organism evidence="1 2">
    <name type="scientific">Psychrobacter nivimaris</name>
    <dbReference type="NCBI Taxonomy" id="281738"/>
    <lineage>
        <taxon>Bacteria</taxon>
        <taxon>Pseudomonadati</taxon>
        <taxon>Pseudomonadota</taxon>
        <taxon>Gammaproteobacteria</taxon>
        <taxon>Moraxellales</taxon>
        <taxon>Moraxellaceae</taxon>
        <taxon>Psychrobacter</taxon>
    </lineage>
</organism>
<comment type="caution">
    <text evidence="1">The sequence shown here is derived from an EMBL/GenBank/DDBJ whole genome shotgun (WGS) entry which is preliminary data.</text>
</comment>
<proteinExistence type="predicted"/>
<accession>A0A6N7C1I8</accession>
<sequence length="112" mass="12538">MALKTFTWCVDAGASRTTELKTNTVSFGDGYEQVSSFGINNARESWPVTKTGYKAEIDAIYDFIVEHKNVTPFYVEIAGETKTYRTDSNPTTSHIGADVWQISFNLKQAFIP</sequence>
<name>A0A6N7C1I8_9GAMM</name>
<evidence type="ECO:0008006" key="3">
    <source>
        <dbReference type="Google" id="ProtNLM"/>
    </source>
</evidence>
<evidence type="ECO:0000313" key="2">
    <source>
        <dbReference type="Proteomes" id="UP000471465"/>
    </source>
</evidence>